<dbReference type="EMBL" id="FUEG01000060">
    <property type="protein sequence ID" value="SJL18472.1"/>
    <property type="molecule type" value="Genomic_DNA"/>
</dbReference>
<protein>
    <submittedName>
        <fullName evidence="1">Uncharacterized protein</fullName>
    </submittedName>
</protein>
<keyword evidence="2" id="KW-1185">Reference proteome</keyword>
<dbReference type="AlphaFoldDB" id="A0A284SBT9"/>
<evidence type="ECO:0000313" key="2">
    <source>
        <dbReference type="Proteomes" id="UP000219338"/>
    </source>
</evidence>
<name>A0A284SBT9_ARMOS</name>
<accession>A0A284SBT9</accession>
<dbReference type="Proteomes" id="UP000219338">
    <property type="component" value="Unassembled WGS sequence"/>
</dbReference>
<gene>
    <name evidence="1" type="ORF">ARMOST_22061</name>
</gene>
<proteinExistence type="predicted"/>
<sequence length="188" mass="20600">MLRLHKDNAHTLDSSDAQLVEIPGTTTEYGSRFLGQARGRTRRWMMRTSSRDSSQYTDMEVADALANIKAASFGHAYFLVEFPGEPSVALPGSPSDAIWILKKTVPSYAPTPVSESHAQLHTPCLQPDADTRRFLRNLGLCPAALANPFYAPVPSDTPLNAVSRPFPTASNPIWPPCIHGLQDPFTLL</sequence>
<organism evidence="1 2">
    <name type="scientific">Armillaria ostoyae</name>
    <name type="common">Armillaria root rot fungus</name>
    <dbReference type="NCBI Taxonomy" id="47428"/>
    <lineage>
        <taxon>Eukaryota</taxon>
        <taxon>Fungi</taxon>
        <taxon>Dikarya</taxon>
        <taxon>Basidiomycota</taxon>
        <taxon>Agaricomycotina</taxon>
        <taxon>Agaricomycetes</taxon>
        <taxon>Agaricomycetidae</taxon>
        <taxon>Agaricales</taxon>
        <taxon>Marasmiineae</taxon>
        <taxon>Physalacriaceae</taxon>
        <taxon>Armillaria</taxon>
    </lineage>
</organism>
<evidence type="ECO:0000313" key="1">
    <source>
        <dbReference type="EMBL" id="SJL18472.1"/>
    </source>
</evidence>
<reference evidence="2" key="1">
    <citation type="journal article" date="2017" name="Nat. Ecol. Evol.">
        <title>Genome expansion and lineage-specific genetic innovations in the forest pathogenic fungi Armillaria.</title>
        <authorList>
            <person name="Sipos G."/>
            <person name="Prasanna A.N."/>
            <person name="Walter M.C."/>
            <person name="O'Connor E."/>
            <person name="Balint B."/>
            <person name="Krizsan K."/>
            <person name="Kiss B."/>
            <person name="Hess J."/>
            <person name="Varga T."/>
            <person name="Slot J."/>
            <person name="Riley R."/>
            <person name="Boka B."/>
            <person name="Rigling D."/>
            <person name="Barry K."/>
            <person name="Lee J."/>
            <person name="Mihaltcheva S."/>
            <person name="LaButti K."/>
            <person name="Lipzen A."/>
            <person name="Waldron R."/>
            <person name="Moloney N.M."/>
            <person name="Sperisen C."/>
            <person name="Kredics L."/>
            <person name="Vagvoelgyi C."/>
            <person name="Patrignani A."/>
            <person name="Fitzpatrick D."/>
            <person name="Nagy I."/>
            <person name="Doyle S."/>
            <person name="Anderson J.B."/>
            <person name="Grigoriev I.V."/>
            <person name="Gueldener U."/>
            <person name="Muensterkoetter M."/>
            <person name="Nagy L.G."/>
        </authorList>
    </citation>
    <scope>NUCLEOTIDE SEQUENCE [LARGE SCALE GENOMIC DNA]</scope>
    <source>
        <strain evidence="2">C18/9</strain>
    </source>
</reference>
<dbReference type="OrthoDB" id="10562992at2759"/>